<dbReference type="InterPro" id="IPR018247">
    <property type="entry name" value="EF_Hand_1_Ca_BS"/>
</dbReference>
<dbReference type="eggNOG" id="KOG0035">
    <property type="taxonomic scope" value="Eukaryota"/>
</dbReference>
<dbReference type="SUPFAM" id="SSF47576">
    <property type="entry name" value="Calponin-homology domain, CH-domain"/>
    <property type="match status" value="1"/>
</dbReference>
<dbReference type="EnsemblMetazoa" id="XM_003386434.3">
    <property type="protein sequence ID" value="XP_003386482.1"/>
    <property type="gene ID" value="LOC100633045"/>
</dbReference>
<evidence type="ECO:0008006" key="10">
    <source>
        <dbReference type="Google" id="ProtNLM"/>
    </source>
</evidence>
<dbReference type="Gene3D" id="1.20.58.60">
    <property type="match status" value="4"/>
</dbReference>
<dbReference type="FunFam" id="1.10.418.10:FF:000036">
    <property type="entry name" value="Actinin alpha 1"/>
    <property type="match status" value="1"/>
</dbReference>
<keyword evidence="4" id="KW-0106">Calcium</keyword>
<dbReference type="SMART" id="SM01184">
    <property type="entry name" value="efhand_Ca_insen"/>
    <property type="match status" value="1"/>
</dbReference>
<evidence type="ECO:0000256" key="5">
    <source>
        <dbReference type="ARBA" id="ARBA00023203"/>
    </source>
</evidence>
<dbReference type="InterPro" id="IPR018159">
    <property type="entry name" value="Spectrin/alpha-actinin"/>
</dbReference>
<reference evidence="9" key="1">
    <citation type="journal article" date="2010" name="Nature">
        <title>The Amphimedon queenslandica genome and the evolution of animal complexity.</title>
        <authorList>
            <person name="Srivastava M."/>
            <person name="Simakov O."/>
            <person name="Chapman J."/>
            <person name="Fahey B."/>
            <person name="Gauthier M.E."/>
            <person name="Mitros T."/>
            <person name="Richards G.S."/>
            <person name="Conaco C."/>
            <person name="Dacre M."/>
            <person name="Hellsten U."/>
            <person name="Larroux C."/>
            <person name="Putnam N.H."/>
            <person name="Stanke M."/>
            <person name="Adamska M."/>
            <person name="Darling A."/>
            <person name="Degnan S.M."/>
            <person name="Oakley T.H."/>
            <person name="Plachetzki D.C."/>
            <person name="Zhai Y."/>
            <person name="Adamski M."/>
            <person name="Calcino A."/>
            <person name="Cummins S.F."/>
            <person name="Goodstein D.M."/>
            <person name="Harris C."/>
            <person name="Jackson D.J."/>
            <person name="Leys S.P."/>
            <person name="Shu S."/>
            <person name="Woodcroft B.J."/>
            <person name="Vervoort M."/>
            <person name="Kosik K.S."/>
            <person name="Manning G."/>
            <person name="Degnan B.M."/>
            <person name="Rokhsar D.S."/>
        </authorList>
    </citation>
    <scope>NUCLEOTIDE SEQUENCE [LARGE SCALE GENOMIC DNA]</scope>
</reference>
<dbReference type="PROSITE" id="PS00020">
    <property type="entry name" value="ACTININ_2"/>
    <property type="match status" value="1"/>
</dbReference>
<dbReference type="SMART" id="SM00054">
    <property type="entry name" value="EFh"/>
    <property type="match status" value="2"/>
</dbReference>
<evidence type="ECO:0000259" key="6">
    <source>
        <dbReference type="PROSITE" id="PS50021"/>
    </source>
</evidence>
<dbReference type="FunFam" id="1.10.238.10:FF:000004">
    <property type="entry name" value="Actinin alpha 1"/>
    <property type="match status" value="1"/>
</dbReference>
<dbReference type="CDD" id="cd00051">
    <property type="entry name" value="EFh"/>
    <property type="match status" value="1"/>
</dbReference>
<keyword evidence="3" id="KW-0677">Repeat</keyword>
<gene>
    <name evidence="8" type="primary">100633045</name>
</gene>
<dbReference type="InParanoid" id="A0A1X7UXJ8"/>
<evidence type="ECO:0000313" key="8">
    <source>
        <dbReference type="EnsemblMetazoa" id="Aqu2.1.32503_001"/>
    </source>
</evidence>
<dbReference type="CDD" id="cd00176">
    <property type="entry name" value="SPEC"/>
    <property type="match status" value="2"/>
</dbReference>
<dbReference type="PROSITE" id="PS00018">
    <property type="entry name" value="EF_HAND_1"/>
    <property type="match status" value="1"/>
</dbReference>
<dbReference type="Gene3D" id="1.10.238.10">
    <property type="entry name" value="EF-hand"/>
    <property type="match status" value="2"/>
</dbReference>
<dbReference type="PANTHER" id="PTHR11915">
    <property type="entry name" value="SPECTRIN/FILAMIN RELATED CYTOSKELETAL PROTEIN"/>
    <property type="match status" value="1"/>
</dbReference>
<dbReference type="GO" id="GO:0005509">
    <property type="term" value="F:calcium ion binding"/>
    <property type="evidence" value="ECO:0007669"/>
    <property type="project" value="InterPro"/>
</dbReference>
<dbReference type="Gene3D" id="1.10.418.10">
    <property type="entry name" value="Calponin-like domain"/>
    <property type="match status" value="2"/>
</dbReference>
<feature type="domain" description="Calponin-homology (CH)" evidence="6">
    <location>
        <begin position="139"/>
        <end position="245"/>
    </location>
</feature>
<dbReference type="EnsemblMetazoa" id="Aqu2.1.32503_001">
    <property type="protein sequence ID" value="Aqu2.1.32503_001"/>
    <property type="gene ID" value="Aqu2.1.32503"/>
</dbReference>
<organism evidence="8">
    <name type="scientific">Amphimedon queenslandica</name>
    <name type="common">Sponge</name>
    <dbReference type="NCBI Taxonomy" id="400682"/>
    <lineage>
        <taxon>Eukaryota</taxon>
        <taxon>Metazoa</taxon>
        <taxon>Porifera</taxon>
        <taxon>Demospongiae</taxon>
        <taxon>Heteroscleromorpha</taxon>
        <taxon>Haplosclerida</taxon>
        <taxon>Niphatidae</taxon>
        <taxon>Amphimedon</taxon>
    </lineage>
</organism>
<dbReference type="KEGG" id="aqu:100633045"/>
<feature type="domain" description="EF-hand" evidence="7">
    <location>
        <begin position="777"/>
        <end position="812"/>
    </location>
</feature>
<dbReference type="Pfam" id="PF08726">
    <property type="entry name" value="EFhand_Ca_insen"/>
    <property type="match status" value="1"/>
</dbReference>
<protein>
    <recommendedName>
        <fullName evidence="10">Alpha-actinin</fullName>
    </recommendedName>
</protein>
<keyword evidence="2" id="KW-0479">Metal-binding</keyword>
<dbReference type="PROSITE" id="PS50021">
    <property type="entry name" value="CH"/>
    <property type="match status" value="2"/>
</dbReference>
<dbReference type="FunCoup" id="A0A1X7UXJ8">
    <property type="interactions" value="704"/>
</dbReference>
<name>A0A1X7UXJ8_AMPQE</name>
<proteinExistence type="inferred from homology"/>
<dbReference type="CDD" id="cd21214">
    <property type="entry name" value="CH_ACTN_rpt1"/>
    <property type="match status" value="1"/>
</dbReference>
<feature type="domain" description="EF-hand" evidence="7">
    <location>
        <begin position="736"/>
        <end position="771"/>
    </location>
</feature>
<dbReference type="InterPro" id="IPR001715">
    <property type="entry name" value="CH_dom"/>
</dbReference>
<accession>A0A1X7UXJ8</accession>
<dbReference type="InterPro" id="IPR002048">
    <property type="entry name" value="EF_hand_dom"/>
</dbReference>
<dbReference type="Pfam" id="PF00435">
    <property type="entry name" value="Spectrin"/>
    <property type="match status" value="4"/>
</dbReference>
<dbReference type="InterPro" id="IPR011992">
    <property type="entry name" value="EF-hand-dom_pair"/>
</dbReference>
<evidence type="ECO:0000256" key="2">
    <source>
        <dbReference type="ARBA" id="ARBA00022723"/>
    </source>
</evidence>
<dbReference type="SMART" id="SM00033">
    <property type="entry name" value="CH"/>
    <property type="match status" value="2"/>
</dbReference>
<dbReference type="InterPro" id="IPR014837">
    <property type="entry name" value="EF-hand_Ca_insen"/>
</dbReference>
<dbReference type="FunFam" id="1.10.418.10:FF:000001">
    <property type="entry name" value="Actinin alpha 1"/>
    <property type="match status" value="1"/>
</dbReference>
<dbReference type="OrthoDB" id="18853at2759"/>
<comment type="similarity">
    <text evidence="1">Belongs to the alpha-actinin family.</text>
</comment>
<evidence type="ECO:0000259" key="7">
    <source>
        <dbReference type="PROSITE" id="PS50222"/>
    </source>
</evidence>
<reference evidence="8" key="2">
    <citation type="submission" date="2017-05" db="UniProtKB">
        <authorList>
            <consortium name="EnsemblMetazoa"/>
        </authorList>
    </citation>
    <scope>IDENTIFICATION</scope>
</reference>
<dbReference type="AlphaFoldDB" id="A0A1X7UXJ8"/>
<dbReference type="GO" id="GO:0003779">
    <property type="term" value="F:actin binding"/>
    <property type="evidence" value="ECO:0007669"/>
    <property type="project" value="UniProtKB-KW"/>
</dbReference>
<dbReference type="InterPro" id="IPR001589">
    <property type="entry name" value="Actinin_actin-bd_CS"/>
</dbReference>
<dbReference type="SUPFAM" id="SSF46966">
    <property type="entry name" value="Spectrin repeat"/>
    <property type="match status" value="4"/>
</dbReference>
<evidence type="ECO:0000313" key="9">
    <source>
        <dbReference type="Proteomes" id="UP000007879"/>
    </source>
</evidence>
<dbReference type="Pfam" id="PF00307">
    <property type="entry name" value="CH"/>
    <property type="match status" value="2"/>
</dbReference>
<dbReference type="InterPro" id="IPR002017">
    <property type="entry name" value="Spectrin_repeat"/>
</dbReference>
<evidence type="ECO:0000256" key="3">
    <source>
        <dbReference type="ARBA" id="ARBA00022737"/>
    </source>
</evidence>
<dbReference type="InterPro" id="IPR036872">
    <property type="entry name" value="CH_dom_sf"/>
</dbReference>
<evidence type="ECO:0000256" key="4">
    <source>
        <dbReference type="ARBA" id="ARBA00022837"/>
    </source>
</evidence>
<dbReference type="PROSITE" id="PS00019">
    <property type="entry name" value="ACTININ_1"/>
    <property type="match status" value="1"/>
</dbReference>
<dbReference type="OMA" id="QQRWITV"/>
<dbReference type="CDD" id="cd21216">
    <property type="entry name" value="CH_ACTN_rpt2"/>
    <property type="match status" value="1"/>
</dbReference>
<keyword evidence="9" id="KW-1185">Reference proteome</keyword>
<dbReference type="Proteomes" id="UP000007879">
    <property type="component" value="Unassembled WGS sequence"/>
</dbReference>
<feature type="domain" description="Calponin-homology (CH)" evidence="6">
    <location>
        <begin position="25"/>
        <end position="130"/>
    </location>
</feature>
<dbReference type="PROSITE" id="PS50222">
    <property type="entry name" value="EF_HAND_2"/>
    <property type="match status" value="2"/>
</dbReference>
<dbReference type="STRING" id="400682.A0A1X7UXJ8"/>
<dbReference type="Pfam" id="PF13499">
    <property type="entry name" value="EF-hand_7"/>
    <property type="match status" value="1"/>
</dbReference>
<keyword evidence="5" id="KW-0009">Actin-binding</keyword>
<sequence>MEEEDNTGQQHDINEKLLLDLAWERQQKKTFTAWCNSHLRKVGIQIKEIDQDLRDGMVLLRLLEVISGEKITPREKKVKLRVHKISLLNQALGFIAEKGVKLVGIGAEEICDGNLKMTLGMIWTIILRFAIQDISVEELSAKEGLLLWCQRKTQPYKNVNVNNFHTSFKDGLAFCALIHRHRPDLIDYDSLKKSNDMYNLNLAFDVAEKHLDIPKMLDAEDIHASARPDERSIMTYVSAYYHCFAQGQKAETAAKRIGKVLNINQENEKLMEQYETMASDLLAWIDSVMPWLEDRSPETTLQDAQSRLEEYRQYASVTKPPKSEEKGKLETHFHTLQTKLRVSNRPAYVPSEGKLVSDINARWKQLEEAEKDSEEYILSELRRLKRLEVLAEKFSRKATNMEKWTSGRAEELQRNDDLEEANLAGIQALQKIHQTFETDLQAETSRVEGLAAIANELTELNYHDSDSVNKRLEEIRQSFVDLQKLSEDRSTRIQTALEKQQRIDQLRLEFAKRAAAFNNWMDNAFEDLQEVPVCDNVADAEALIATNETWKNGPLQEASAQYDSLNSLVQDMAELGSTENPYTTLTPEDVYNKWCSLLDAVPNHDVVLEEELQKQNHNETLRQDFASKANTAGAYIDAKNSALSELNLQSQGTLEEQLASLKAFHEEVQSFQSNIDACEDSNQQMQAAMVFDNPHTRYTIEALRAAWRQLNTNISRSINEMENQILIRDTMGLTEDQLREFRASFNHYDKDNSGQLDKNEFRSCLLSLGYALGTDPTSDPELDRLFAQCDPNGTGYVTFESFLDFMTKETVDQDTADQVMNSFKILAGDKPYITETQLKMELPPEQAEYCIQRMNPYTGPGAVEGALDYQSFSTALFGQSEL</sequence>
<dbReference type="SUPFAM" id="SSF47473">
    <property type="entry name" value="EF-hand"/>
    <property type="match status" value="1"/>
</dbReference>
<dbReference type="SMART" id="SM00150">
    <property type="entry name" value="SPEC"/>
    <property type="match status" value="4"/>
</dbReference>
<evidence type="ECO:0000256" key="1">
    <source>
        <dbReference type="ARBA" id="ARBA00010255"/>
    </source>
</evidence>